<proteinExistence type="predicted"/>
<dbReference type="InterPro" id="IPR003607">
    <property type="entry name" value="HD/PDEase_dom"/>
</dbReference>
<dbReference type="RefSeq" id="WP_078110964.1">
    <property type="nucleotide sequence ID" value="NZ_CP065424.1"/>
</dbReference>
<dbReference type="PANTHER" id="PTHR43155">
    <property type="entry name" value="CYCLIC DI-GMP PHOSPHODIESTERASE PA4108-RELATED"/>
    <property type="match status" value="1"/>
</dbReference>
<gene>
    <name evidence="2" type="ORF">BWZ43_19225</name>
</gene>
<dbReference type="PANTHER" id="PTHR43155:SF2">
    <property type="entry name" value="CYCLIC DI-GMP PHOSPHODIESTERASE PA4108"/>
    <property type="match status" value="1"/>
</dbReference>
<dbReference type="CDD" id="cd00077">
    <property type="entry name" value="HDc"/>
    <property type="match status" value="1"/>
</dbReference>
<name>A0A8E2LE50_9BACI</name>
<feature type="domain" description="HD-GYP" evidence="1">
    <location>
        <begin position="119"/>
        <end position="315"/>
    </location>
</feature>
<organism evidence="2 3">
    <name type="scientific">Heyndrickxia oleronia</name>
    <dbReference type="NCBI Taxonomy" id="38875"/>
    <lineage>
        <taxon>Bacteria</taxon>
        <taxon>Bacillati</taxon>
        <taxon>Bacillota</taxon>
        <taxon>Bacilli</taxon>
        <taxon>Bacillales</taxon>
        <taxon>Bacillaceae</taxon>
        <taxon>Heyndrickxia</taxon>
    </lineage>
</organism>
<evidence type="ECO:0000313" key="2">
    <source>
        <dbReference type="EMBL" id="OOP66774.1"/>
    </source>
</evidence>
<dbReference type="InterPro" id="IPR037522">
    <property type="entry name" value="HD_GYP_dom"/>
</dbReference>
<comment type="caution">
    <text evidence="2">The sequence shown here is derived from an EMBL/GenBank/DDBJ whole genome shotgun (WGS) entry which is preliminary data.</text>
</comment>
<dbReference type="AlphaFoldDB" id="A0A8E2LE50"/>
<dbReference type="Pfam" id="PF13487">
    <property type="entry name" value="HD_5"/>
    <property type="match status" value="1"/>
</dbReference>
<dbReference type="Proteomes" id="UP000189761">
    <property type="component" value="Unassembled WGS sequence"/>
</dbReference>
<keyword evidence="3" id="KW-1185">Reference proteome</keyword>
<reference evidence="2 3" key="1">
    <citation type="submission" date="2017-01" db="EMBL/GenBank/DDBJ databases">
        <title>Draft genome sequence of Bacillus oleronius.</title>
        <authorList>
            <person name="Allam M."/>
        </authorList>
    </citation>
    <scope>NUCLEOTIDE SEQUENCE [LARGE SCALE GENOMIC DNA]</scope>
    <source>
        <strain evidence="2 3">DSM 9356</strain>
    </source>
</reference>
<evidence type="ECO:0000259" key="1">
    <source>
        <dbReference type="PROSITE" id="PS51832"/>
    </source>
</evidence>
<protein>
    <recommendedName>
        <fullName evidence="1">HD-GYP domain-containing protein</fullName>
    </recommendedName>
</protein>
<dbReference type="Gene3D" id="1.10.3210.10">
    <property type="entry name" value="Hypothetical protein af1432"/>
    <property type="match status" value="1"/>
</dbReference>
<evidence type="ECO:0000313" key="3">
    <source>
        <dbReference type="Proteomes" id="UP000189761"/>
    </source>
</evidence>
<dbReference type="EMBL" id="MTLA01000265">
    <property type="protein sequence ID" value="OOP66774.1"/>
    <property type="molecule type" value="Genomic_DNA"/>
</dbReference>
<dbReference type="PROSITE" id="PS51832">
    <property type="entry name" value="HD_GYP"/>
    <property type="match status" value="1"/>
</dbReference>
<dbReference type="SUPFAM" id="SSF109604">
    <property type="entry name" value="HD-domain/PDEase-like"/>
    <property type="match status" value="1"/>
</dbReference>
<accession>A0A8E2LE50</accession>
<sequence length="358" mass="40349">MKVTIEDLRVGAVLAEDVMGMTGQPIIPKKTIITPEHIEVLKAFLKTDVIIEGLTRKHDQKKNDERVYDTKEEKKIIYSSFREDFEIAVTKYKIDFQKWQSGSAVDIANVRDFLYKLLEKAEEKNISISSQNFSTNQNNYIYDHSVAVGIISGLIAKKMGYDKGLYYQTALAGCLANVGMAKISPKILTKSGVLTSEENKEIQDHPNLSLKMIQNSPLLKPETKLAVFQHHERLDGSGYPMGIKGNQFYPISRIVAVADVFHALISNRSHKKNIAPLKAIEMMKIDEFGKYDISVLNTLSLMVAKLSIGTRVRLSNGEIGVVLFTKQHALTRPLIKLNNGESIDLEKIRELYIEEVYS</sequence>